<evidence type="ECO:0000256" key="5">
    <source>
        <dbReference type="ARBA" id="ARBA00022729"/>
    </source>
</evidence>
<proteinExistence type="inferred from homology"/>
<dbReference type="PATRIC" id="fig|543877.4.peg.1927"/>
<dbReference type="KEGG" id="amx:AM2010_1899"/>
<keyword evidence="7" id="KW-0975">Bacterial flagellum</keyword>
<evidence type="ECO:0000256" key="6">
    <source>
        <dbReference type="ARBA" id="ARBA00023136"/>
    </source>
</evidence>
<evidence type="ECO:0000256" key="1">
    <source>
        <dbReference type="ARBA" id="ARBA00002591"/>
    </source>
</evidence>
<reference evidence="10 11" key="1">
    <citation type="submission" date="2015-06" db="EMBL/GenBank/DDBJ databases">
        <authorList>
            <person name="Kim K.M."/>
        </authorList>
    </citation>
    <scope>NUCLEOTIDE SEQUENCE [LARGE SCALE GENOMIC DNA]</scope>
    <source>
        <strain evidence="10 11">KCTC 22370</strain>
    </source>
</reference>
<protein>
    <submittedName>
        <fullName evidence="10">Flagellar L-ring protein</fullName>
    </submittedName>
</protein>
<dbReference type="GO" id="GO:0009279">
    <property type="term" value="C:cell outer membrane"/>
    <property type="evidence" value="ECO:0007669"/>
    <property type="project" value="UniProtKB-SubCell"/>
</dbReference>
<evidence type="ECO:0000256" key="3">
    <source>
        <dbReference type="ARBA" id="ARBA00004442"/>
    </source>
</evidence>
<feature type="signal peptide" evidence="9">
    <location>
        <begin position="1"/>
        <end position="25"/>
    </location>
</feature>
<organism evidence="10 11">
    <name type="scientific">Pelagerythrobacter marensis</name>
    <dbReference type="NCBI Taxonomy" id="543877"/>
    <lineage>
        <taxon>Bacteria</taxon>
        <taxon>Pseudomonadati</taxon>
        <taxon>Pseudomonadota</taxon>
        <taxon>Alphaproteobacteria</taxon>
        <taxon>Sphingomonadales</taxon>
        <taxon>Erythrobacteraceae</taxon>
        <taxon>Pelagerythrobacter</taxon>
    </lineage>
</organism>
<sequence length="196" mass="21022" precursor="true">MKPYPSRKAAVCAAFLACTAWPTYAAADQLYSGDRWASVASDERASEVGDILTVLISESASSSSRLQQNSSRSTSLGGSFGAGPIDESASLDFGNNHNGRGEIVRNERFATQMSALVVAVLPNGDLAIEGSQFMQINGEETRVAVRGQVRKQDIQPGNYVLSARIARAEIDYDGKGFVTRSARPGLINRIFNFLGL</sequence>
<keyword evidence="8" id="KW-0998">Cell outer membrane</keyword>
<keyword evidence="10" id="KW-0282">Flagellum</keyword>
<dbReference type="PRINTS" id="PR01008">
    <property type="entry name" value="FLGLRINGFLGH"/>
</dbReference>
<dbReference type="PANTHER" id="PTHR34933">
    <property type="entry name" value="FLAGELLAR L-RING PROTEIN"/>
    <property type="match status" value="1"/>
</dbReference>
<evidence type="ECO:0000256" key="8">
    <source>
        <dbReference type="ARBA" id="ARBA00023237"/>
    </source>
</evidence>
<keyword evidence="10" id="KW-0966">Cell projection</keyword>
<keyword evidence="5 9" id="KW-0732">Signal</keyword>
<dbReference type="AlphaFoldDB" id="A0A0G3XBE6"/>
<comment type="subcellular location">
    <subcellularLocation>
        <location evidence="2">Bacterial flagellum basal body</location>
    </subcellularLocation>
    <subcellularLocation>
        <location evidence="3">Cell outer membrane</location>
    </subcellularLocation>
</comment>
<name>A0A0G3XBE6_9SPHN</name>
<dbReference type="GO" id="GO:0009427">
    <property type="term" value="C:bacterial-type flagellum basal body, distal rod, L ring"/>
    <property type="evidence" value="ECO:0007669"/>
    <property type="project" value="InterPro"/>
</dbReference>
<dbReference type="RefSeq" id="WP_053044043.1">
    <property type="nucleotide sequence ID" value="NZ_CP011805.1"/>
</dbReference>
<accession>A0A0G3XBE6</accession>
<comment type="similarity">
    <text evidence="4">Belongs to the FlgH family.</text>
</comment>
<keyword evidence="11" id="KW-1185">Reference proteome</keyword>
<evidence type="ECO:0000256" key="2">
    <source>
        <dbReference type="ARBA" id="ARBA00004117"/>
    </source>
</evidence>
<dbReference type="GO" id="GO:0071973">
    <property type="term" value="P:bacterial-type flagellum-dependent cell motility"/>
    <property type="evidence" value="ECO:0007669"/>
    <property type="project" value="InterPro"/>
</dbReference>
<dbReference type="STRING" id="543877.AM2010_1899"/>
<feature type="chain" id="PRO_5005186284" evidence="9">
    <location>
        <begin position="26"/>
        <end position="196"/>
    </location>
</feature>
<keyword evidence="10" id="KW-0969">Cilium</keyword>
<dbReference type="GO" id="GO:0003774">
    <property type="term" value="F:cytoskeletal motor activity"/>
    <property type="evidence" value="ECO:0007669"/>
    <property type="project" value="InterPro"/>
</dbReference>
<gene>
    <name evidence="10" type="ORF">AM2010_1899</name>
</gene>
<keyword evidence="6" id="KW-0472">Membrane</keyword>
<evidence type="ECO:0000256" key="9">
    <source>
        <dbReference type="SAM" id="SignalP"/>
    </source>
</evidence>
<dbReference type="OrthoDB" id="9789227at2"/>
<dbReference type="EMBL" id="CP011805">
    <property type="protein sequence ID" value="AKM07961.1"/>
    <property type="molecule type" value="Genomic_DNA"/>
</dbReference>
<evidence type="ECO:0000313" key="10">
    <source>
        <dbReference type="EMBL" id="AKM07961.1"/>
    </source>
</evidence>
<evidence type="ECO:0000256" key="4">
    <source>
        <dbReference type="ARBA" id="ARBA00006929"/>
    </source>
</evidence>
<dbReference type="Pfam" id="PF02107">
    <property type="entry name" value="FlgH"/>
    <property type="match status" value="1"/>
</dbReference>
<dbReference type="Proteomes" id="UP000037643">
    <property type="component" value="Chromosome"/>
</dbReference>
<dbReference type="InterPro" id="IPR000527">
    <property type="entry name" value="Flag_Lring"/>
</dbReference>
<evidence type="ECO:0000313" key="11">
    <source>
        <dbReference type="Proteomes" id="UP000037643"/>
    </source>
</evidence>
<dbReference type="PANTHER" id="PTHR34933:SF1">
    <property type="entry name" value="FLAGELLAR L-RING PROTEIN"/>
    <property type="match status" value="1"/>
</dbReference>
<evidence type="ECO:0000256" key="7">
    <source>
        <dbReference type="ARBA" id="ARBA00023143"/>
    </source>
</evidence>
<comment type="function">
    <text evidence="1">Assembles around the rod to form the L-ring and probably protects the motor/basal body from shearing forces during rotation.</text>
</comment>